<reference evidence="2" key="1">
    <citation type="submission" date="2025-08" db="UniProtKB">
        <authorList>
            <consortium name="RefSeq"/>
        </authorList>
    </citation>
    <scope>IDENTIFICATION</scope>
    <source>
        <tissue evidence="2">Leaves</tissue>
    </source>
</reference>
<protein>
    <submittedName>
        <fullName evidence="2">Uncharacterized protein LOC108995212</fullName>
    </submittedName>
</protein>
<dbReference type="OrthoDB" id="1745333at2759"/>
<dbReference type="Gramene" id="Jr11_09510_p1">
    <property type="protein sequence ID" value="cds.Jr11_09510_p1"/>
    <property type="gene ID" value="Jr11_09510"/>
</dbReference>
<evidence type="ECO:0000313" key="2">
    <source>
        <dbReference type="RefSeq" id="XP_018826273.1"/>
    </source>
</evidence>
<dbReference type="Proteomes" id="UP000235220">
    <property type="component" value="Chromosome 11"/>
</dbReference>
<dbReference type="GeneID" id="108995212"/>
<proteinExistence type="predicted"/>
<gene>
    <name evidence="2" type="primary">LOC108995212</name>
</gene>
<dbReference type="Pfam" id="PF13966">
    <property type="entry name" value="zf-RVT"/>
    <property type="match status" value="1"/>
</dbReference>
<organism evidence="1 2">
    <name type="scientific">Juglans regia</name>
    <name type="common">English walnut</name>
    <dbReference type="NCBI Taxonomy" id="51240"/>
    <lineage>
        <taxon>Eukaryota</taxon>
        <taxon>Viridiplantae</taxon>
        <taxon>Streptophyta</taxon>
        <taxon>Embryophyta</taxon>
        <taxon>Tracheophyta</taxon>
        <taxon>Spermatophyta</taxon>
        <taxon>Magnoliopsida</taxon>
        <taxon>eudicotyledons</taxon>
        <taxon>Gunneridae</taxon>
        <taxon>Pentapetalae</taxon>
        <taxon>rosids</taxon>
        <taxon>fabids</taxon>
        <taxon>Fagales</taxon>
        <taxon>Juglandaceae</taxon>
        <taxon>Juglans</taxon>
    </lineage>
</organism>
<sequence>MGVKMDDRWRNIWDLEVPSVTKLLLWKAENDLLPTKKNLFKRKVVEDKSCPICKAEEETPMHVLWQYPTTNDIWAEDGSCVQKWGRTEDEFMLLWEKLMGMLSKSKLEDKAMLFRRVWLQRNEYVFLKRLMCPKVLLKIVRKALLDYQASQTNQKHERQVQDNAAKGSLKWEKPGCGFVKVN</sequence>
<accession>A0A2I4F3Q0</accession>
<dbReference type="AlphaFoldDB" id="A0A2I4F3Q0"/>
<evidence type="ECO:0000313" key="1">
    <source>
        <dbReference type="Proteomes" id="UP000235220"/>
    </source>
</evidence>
<keyword evidence="1" id="KW-1185">Reference proteome</keyword>
<dbReference type="InterPro" id="IPR026960">
    <property type="entry name" value="RVT-Znf"/>
</dbReference>
<name>A0A2I4F3Q0_JUGRE</name>
<dbReference type="RefSeq" id="XP_018826273.1">
    <property type="nucleotide sequence ID" value="XM_018970728.1"/>
</dbReference>
<dbReference type="KEGG" id="jre:108995212"/>